<keyword evidence="1" id="KW-0812">Transmembrane</keyword>
<feature type="transmembrane region" description="Helical" evidence="1">
    <location>
        <begin position="49"/>
        <end position="72"/>
    </location>
</feature>
<evidence type="ECO:0000313" key="2">
    <source>
        <dbReference type="EMBL" id="WCT72972.1"/>
    </source>
</evidence>
<dbReference type="EMBL" id="CP117411">
    <property type="protein sequence ID" value="WCT72972.1"/>
    <property type="molecule type" value="Genomic_DNA"/>
</dbReference>
<name>A0ABY7TJT1_9SPHN</name>
<dbReference type="RefSeq" id="WP_273686946.1">
    <property type="nucleotide sequence ID" value="NZ_CP117411.1"/>
</dbReference>
<keyword evidence="3" id="KW-1185">Reference proteome</keyword>
<feature type="transmembrane region" description="Helical" evidence="1">
    <location>
        <begin position="81"/>
        <end position="98"/>
    </location>
</feature>
<organism evidence="2 3">
    <name type="scientific">Sphingomonas naphthae</name>
    <dbReference type="NCBI Taxonomy" id="1813468"/>
    <lineage>
        <taxon>Bacteria</taxon>
        <taxon>Pseudomonadati</taxon>
        <taxon>Pseudomonadota</taxon>
        <taxon>Alphaproteobacteria</taxon>
        <taxon>Sphingomonadales</taxon>
        <taxon>Sphingomonadaceae</taxon>
        <taxon>Sphingomonas</taxon>
    </lineage>
</organism>
<protein>
    <submittedName>
        <fullName evidence="2">Uncharacterized protein</fullName>
    </submittedName>
</protein>
<dbReference type="Proteomes" id="UP001220395">
    <property type="component" value="Chromosome"/>
</dbReference>
<proteinExistence type="predicted"/>
<accession>A0ABY7TJT1</accession>
<evidence type="ECO:0000256" key="1">
    <source>
        <dbReference type="SAM" id="Phobius"/>
    </source>
</evidence>
<gene>
    <name evidence="2" type="ORF">PQ455_15220</name>
</gene>
<evidence type="ECO:0000313" key="3">
    <source>
        <dbReference type="Proteomes" id="UP001220395"/>
    </source>
</evidence>
<sequence length="134" mass="14255">MKLKWAAGMVLLAPLFGAGVWLVRFAIKATAYELPPLPLSEWVGLLGIAYLYAFVVTLVIGVPIGFLAVLLLRKSGLERRWAHPIAGALLGFIVGWPLGMNGEFALSGAAVGLCLGLGYGQFVYQPRTLAGEQG</sequence>
<feature type="transmembrane region" description="Helical" evidence="1">
    <location>
        <begin position="104"/>
        <end position="124"/>
    </location>
</feature>
<reference evidence="2 3" key="1">
    <citation type="submission" date="2023-02" db="EMBL/GenBank/DDBJ databases">
        <title>Genome sequence of Sphingomonas naphthae.</title>
        <authorList>
            <person name="Kim S."/>
            <person name="Heo J."/>
            <person name="Kwon S.-W."/>
        </authorList>
    </citation>
    <scope>NUCLEOTIDE SEQUENCE [LARGE SCALE GENOMIC DNA]</scope>
    <source>
        <strain evidence="2 3">KACC 18716</strain>
    </source>
</reference>
<keyword evidence="1" id="KW-1133">Transmembrane helix</keyword>
<keyword evidence="1" id="KW-0472">Membrane</keyword>